<dbReference type="KEGG" id="pbi:103053348"/>
<keyword evidence="3" id="KW-0067">ATP-binding</keyword>
<feature type="compositionally biased region" description="Acidic residues" evidence="1">
    <location>
        <begin position="33"/>
        <end position="45"/>
    </location>
</feature>
<proteinExistence type="predicted"/>
<dbReference type="GeneID" id="103053348"/>
<organism evidence="2 3">
    <name type="scientific">Python bivittatus</name>
    <name type="common">Burmese python</name>
    <name type="synonym">Python molurus bivittatus</name>
    <dbReference type="NCBI Taxonomy" id="176946"/>
    <lineage>
        <taxon>Eukaryota</taxon>
        <taxon>Metazoa</taxon>
        <taxon>Chordata</taxon>
        <taxon>Craniata</taxon>
        <taxon>Vertebrata</taxon>
        <taxon>Euteleostomi</taxon>
        <taxon>Lepidosauria</taxon>
        <taxon>Squamata</taxon>
        <taxon>Bifurcata</taxon>
        <taxon>Unidentata</taxon>
        <taxon>Episquamata</taxon>
        <taxon>Toxicofera</taxon>
        <taxon>Serpentes</taxon>
        <taxon>Henophidia</taxon>
        <taxon>Pythonidae</taxon>
        <taxon>Python</taxon>
    </lineage>
</organism>
<protein>
    <submittedName>
        <fullName evidence="3">Werner syndrome ATP-dependent helicase homolog</fullName>
    </submittedName>
</protein>
<name>A0A9F2WM62_PYTBI</name>
<gene>
    <name evidence="3" type="primary">LOC103053348</name>
</gene>
<dbReference type="GO" id="GO:0004386">
    <property type="term" value="F:helicase activity"/>
    <property type="evidence" value="ECO:0007669"/>
    <property type="project" value="UniProtKB-KW"/>
</dbReference>
<dbReference type="RefSeq" id="XP_007445228.2">
    <property type="nucleotide sequence ID" value="XM_007445166.2"/>
</dbReference>
<dbReference type="AlphaFoldDB" id="A0A9F2WM62"/>
<keyword evidence="3" id="KW-0378">Hydrolase</keyword>
<dbReference type="Proteomes" id="UP000695026">
    <property type="component" value="Unplaced"/>
</dbReference>
<dbReference type="InterPro" id="IPR027417">
    <property type="entry name" value="P-loop_NTPase"/>
</dbReference>
<evidence type="ECO:0000256" key="1">
    <source>
        <dbReference type="SAM" id="MobiDB-lite"/>
    </source>
</evidence>
<sequence length="94" mass="10646">MTLALEDADQSNLKYVNSTLGGLEKQNDHAAEDEGEEGIEEEEERWDSCLPKPSTEQIACLKMYFGHSSFKPVQWKVISSVLQERRDNLVVMAT</sequence>
<feature type="non-terminal residue" evidence="3">
    <location>
        <position position="94"/>
    </location>
</feature>
<dbReference type="Gene3D" id="3.40.50.300">
    <property type="entry name" value="P-loop containing nucleotide triphosphate hydrolases"/>
    <property type="match status" value="1"/>
</dbReference>
<keyword evidence="3" id="KW-0347">Helicase</keyword>
<dbReference type="OrthoDB" id="5980074at2759"/>
<accession>A0A9F2WM62</accession>
<keyword evidence="2" id="KW-1185">Reference proteome</keyword>
<reference evidence="3" key="1">
    <citation type="submission" date="2025-08" db="UniProtKB">
        <authorList>
            <consortium name="RefSeq"/>
        </authorList>
    </citation>
    <scope>IDENTIFICATION</scope>
    <source>
        <tissue evidence="3">Liver</tissue>
    </source>
</reference>
<evidence type="ECO:0000313" key="3">
    <source>
        <dbReference type="RefSeq" id="XP_007445228.2"/>
    </source>
</evidence>
<evidence type="ECO:0000313" key="2">
    <source>
        <dbReference type="Proteomes" id="UP000695026"/>
    </source>
</evidence>
<feature type="region of interest" description="Disordered" evidence="1">
    <location>
        <begin position="22"/>
        <end position="49"/>
    </location>
</feature>
<keyword evidence="3" id="KW-0547">Nucleotide-binding</keyword>